<dbReference type="RefSeq" id="WP_118392353.1">
    <property type="nucleotide sequence ID" value="NZ_JAQDCR010000012.1"/>
</dbReference>
<organism evidence="2 3">
    <name type="scientific">Agathobacter rectalis</name>
    <dbReference type="NCBI Taxonomy" id="39491"/>
    <lineage>
        <taxon>Bacteria</taxon>
        <taxon>Bacillati</taxon>
        <taxon>Bacillota</taxon>
        <taxon>Clostridia</taxon>
        <taxon>Lachnospirales</taxon>
        <taxon>Lachnospiraceae</taxon>
        <taxon>Agathobacter</taxon>
    </lineage>
</organism>
<comment type="caution">
    <text evidence="2">The sequence shown here is derived from an EMBL/GenBank/DDBJ whole genome shotgun (WGS) entry which is preliminary data.</text>
</comment>
<dbReference type="EMBL" id="QRUJ01000011">
    <property type="protein sequence ID" value="RGR53680.1"/>
    <property type="molecule type" value="Genomic_DNA"/>
</dbReference>
<reference evidence="2 3" key="1">
    <citation type="submission" date="2018-08" db="EMBL/GenBank/DDBJ databases">
        <title>A genome reference for cultivated species of the human gut microbiota.</title>
        <authorList>
            <person name="Zou Y."/>
            <person name="Xue W."/>
            <person name="Luo G."/>
        </authorList>
    </citation>
    <scope>NUCLEOTIDE SEQUENCE [LARGE SCALE GENOMIC DNA]</scope>
    <source>
        <strain evidence="2 3">AF25-15</strain>
    </source>
</reference>
<dbReference type="AlphaFoldDB" id="A0A395UX89"/>
<feature type="chain" id="PRO_5017237553" description="Peptidase C39-like domain-containing protein" evidence="1">
    <location>
        <begin position="24"/>
        <end position="247"/>
    </location>
</feature>
<proteinExistence type="predicted"/>
<feature type="signal peptide" evidence="1">
    <location>
        <begin position="1"/>
        <end position="23"/>
    </location>
</feature>
<sequence length="247" mass="27052">MKKFTALLLSLVLTLAISVPAFAAEPQQVPPDESSTDMEDRINLYDRTWFKLGRAASLGKDKSDQHYKHNKGVGLITGYVNGQSNYSDYLVGSTNMSGVGCEIIATHNALKLSGNSSELCSVIRSFETNGYLMANGYLGSDPYAIGEYLSAKSVSYTEYPDNDSYSSFAKAVAKSLSAKERKTFIISFWNSKHIGDGLHTVAFRTSNGSIVAYNRYSNVSTTKTYSSLNDFFAGEVGSDRYITGYKL</sequence>
<evidence type="ECO:0000256" key="1">
    <source>
        <dbReference type="SAM" id="SignalP"/>
    </source>
</evidence>
<evidence type="ECO:0000313" key="3">
    <source>
        <dbReference type="Proteomes" id="UP000266066"/>
    </source>
</evidence>
<evidence type="ECO:0008006" key="4">
    <source>
        <dbReference type="Google" id="ProtNLM"/>
    </source>
</evidence>
<evidence type="ECO:0000313" key="2">
    <source>
        <dbReference type="EMBL" id="RGR53680.1"/>
    </source>
</evidence>
<keyword evidence="1" id="KW-0732">Signal</keyword>
<dbReference type="Proteomes" id="UP000266066">
    <property type="component" value="Unassembled WGS sequence"/>
</dbReference>
<gene>
    <name evidence="2" type="ORF">DWY38_10515</name>
</gene>
<name>A0A395UX89_9FIRM</name>
<protein>
    <recommendedName>
        <fullName evidence="4">Peptidase C39-like domain-containing protein</fullName>
    </recommendedName>
</protein>
<accession>A0A395UX89</accession>